<dbReference type="AlphaFoldDB" id="A0A2P6QSD1"/>
<comment type="caution">
    <text evidence="1">The sequence shown here is derived from an EMBL/GenBank/DDBJ whole genome shotgun (WGS) entry which is preliminary data.</text>
</comment>
<gene>
    <name evidence="1" type="ORF">RchiOBHm_Chr4g0398771</name>
</gene>
<accession>A0A2P6QSD1</accession>
<protein>
    <submittedName>
        <fullName evidence="1">Uncharacterized protein</fullName>
    </submittedName>
</protein>
<dbReference type="Proteomes" id="UP000238479">
    <property type="component" value="Chromosome 4"/>
</dbReference>
<reference evidence="1 2" key="1">
    <citation type="journal article" date="2018" name="Nat. Genet.">
        <title>The Rosa genome provides new insights in the design of modern roses.</title>
        <authorList>
            <person name="Bendahmane M."/>
        </authorList>
    </citation>
    <scope>NUCLEOTIDE SEQUENCE [LARGE SCALE GENOMIC DNA]</scope>
    <source>
        <strain evidence="2">cv. Old Blush</strain>
    </source>
</reference>
<dbReference type="EMBL" id="PDCK01000042">
    <property type="protein sequence ID" value="PRQ37093.1"/>
    <property type="molecule type" value="Genomic_DNA"/>
</dbReference>
<organism evidence="1 2">
    <name type="scientific">Rosa chinensis</name>
    <name type="common">China rose</name>
    <dbReference type="NCBI Taxonomy" id="74649"/>
    <lineage>
        <taxon>Eukaryota</taxon>
        <taxon>Viridiplantae</taxon>
        <taxon>Streptophyta</taxon>
        <taxon>Embryophyta</taxon>
        <taxon>Tracheophyta</taxon>
        <taxon>Spermatophyta</taxon>
        <taxon>Magnoliopsida</taxon>
        <taxon>eudicotyledons</taxon>
        <taxon>Gunneridae</taxon>
        <taxon>Pentapetalae</taxon>
        <taxon>rosids</taxon>
        <taxon>fabids</taxon>
        <taxon>Rosales</taxon>
        <taxon>Rosaceae</taxon>
        <taxon>Rosoideae</taxon>
        <taxon>Rosoideae incertae sedis</taxon>
        <taxon>Rosa</taxon>
    </lineage>
</organism>
<evidence type="ECO:0000313" key="1">
    <source>
        <dbReference type="EMBL" id="PRQ37093.1"/>
    </source>
</evidence>
<evidence type="ECO:0000313" key="2">
    <source>
        <dbReference type="Proteomes" id="UP000238479"/>
    </source>
</evidence>
<sequence length="71" mass="8091">MLVRYQNCLEQKMLELCFACEVCAGLCFPCLNDCSLVLDVQHSRILLFLFLQCTFVVNDLSVTLEHSFVVA</sequence>
<proteinExistence type="predicted"/>
<name>A0A2P6QSD1_ROSCH</name>
<keyword evidence="2" id="KW-1185">Reference proteome</keyword>
<dbReference type="Gramene" id="PRQ37093">
    <property type="protein sequence ID" value="PRQ37093"/>
    <property type="gene ID" value="RchiOBHm_Chr4g0398771"/>
</dbReference>